<keyword evidence="3" id="KW-1185">Reference proteome</keyword>
<feature type="compositionally biased region" description="Basic and acidic residues" evidence="1">
    <location>
        <begin position="1"/>
        <end position="19"/>
    </location>
</feature>
<name>A0A9P0H2K2_NEZVI</name>
<organism evidence="2 3">
    <name type="scientific">Nezara viridula</name>
    <name type="common">Southern green stink bug</name>
    <name type="synonym">Cimex viridulus</name>
    <dbReference type="NCBI Taxonomy" id="85310"/>
    <lineage>
        <taxon>Eukaryota</taxon>
        <taxon>Metazoa</taxon>
        <taxon>Ecdysozoa</taxon>
        <taxon>Arthropoda</taxon>
        <taxon>Hexapoda</taxon>
        <taxon>Insecta</taxon>
        <taxon>Pterygota</taxon>
        <taxon>Neoptera</taxon>
        <taxon>Paraneoptera</taxon>
        <taxon>Hemiptera</taxon>
        <taxon>Heteroptera</taxon>
        <taxon>Panheteroptera</taxon>
        <taxon>Pentatomomorpha</taxon>
        <taxon>Pentatomoidea</taxon>
        <taxon>Pentatomidae</taxon>
        <taxon>Pentatominae</taxon>
        <taxon>Nezara</taxon>
    </lineage>
</organism>
<feature type="region of interest" description="Disordered" evidence="1">
    <location>
        <begin position="52"/>
        <end position="269"/>
    </location>
</feature>
<evidence type="ECO:0000313" key="3">
    <source>
        <dbReference type="Proteomes" id="UP001152798"/>
    </source>
</evidence>
<proteinExistence type="predicted"/>
<evidence type="ECO:0000313" key="2">
    <source>
        <dbReference type="EMBL" id="CAH1392836.1"/>
    </source>
</evidence>
<evidence type="ECO:0000256" key="1">
    <source>
        <dbReference type="SAM" id="MobiDB-lite"/>
    </source>
</evidence>
<reference evidence="2" key="1">
    <citation type="submission" date="2022-01" db="EMBL/GenBank/DDBJ databases">
        <authorList>
            <person name="King R."/>
        </authorList>
    </citation>
    <scope>NUCLEOTIDE SEQUENCE</scope>
</reference>
<accession>A0A9P0H2K2</accession>
<gene>
    <name evidence="2" type="ORF">NEZAVI_LOCUS3595</name>
</gene>
<feature type="region of interest" description="Disordered" evidence="1">
    <location>
        <begin position="413"/>
        <end position="432"/>
    </location>
</feature>
<dbReference type="OrthoDB" id="10598777at2759"/>
<feature type="region of interest" description="Disordered" evidence="1">
    <location>
        <begin position="1"/>
        <end position="32"/>
    </location>
</feature>
<protein>
    <submittedName>
        <fullName evidence="2">Uncharacterized protein</fullName>
    </submittedName>
</protein>
<dbReference type="Proteomes" id="UP001152798">
    <property type="component" value="Chromosome 2"/>
</dbReference>
<dbReference type="AlphaFoldDB" id="A0A9P0H2K2"/>
<feature type="compositionally biased region" description="Basic and acidic residues" evidence="1">
    <location>
        <begin position="140"/>
        <end position="180"/>
    </location>
</feature>
<feature type="compositionally biased region" description="Basic and acidic residues" evidence="1">
    <location>
        <begin position="94"/>
        <end position="128"/>
    </location>
</feature>
<feature type="compositionally biased region" description="Acidic residues" evidence="1">
    <location>
        <begin position="201"/>
        <end position="235"/>
    </location>
</feature>
<feature type="compositionally biased region" description="Basic and acidic residues" evidence="1">
    <location>
        <begin position="69"/>
        <end position="82"/>
    </location>
</feature>
<dbReference type="EMBL" id="OV725078">
    <property type="protein sequence ID" value="CAH1392836.1"/>
    <property type="molecule type" value="Genomic_DNA"/>
</dbReference>
<feature type="compositionally biased region" description="Basic and acidic residues" evidence="1">
    <location>
        <begin position="236"/>
        <end position="249"/>
    </location>
</feature>
<sequence>MQNKMDNTEPKGIKGDVHQHPMMSGQEDNKDLKQSVMEGQVTIQEMIPDVEDYKCEQTQTSDCIPQEPMQKDQDNIQEKVPDDNEGQNTVQEKPSFDKEIEDHVNKNDSDDLKPPILERQDMQEKVPDDNEGQNTVQPSFDKEIEDHVNKNDSDDLKPPILERQDMQNGDNKLDEYKDPEGTNGENEDDKVDKDKELGASSDEDNRDNDEEEDDDYASQSEDSDVNEDDTLDEDYDPRASSDEDNRDNTDNGDDYMSGREDSDDTTSSGALVIDIGGLTKIPYAFSPIGWDNWSTALKMGLSNAIIKELQAAIMPLINQRTPRQEYRQPGIPLFAIPDWIRKEEEEIRKRRQIMWETYYKDLVEDGTLGHPLHNLLKRSNQLTEEESPKEKKVKLDDPLSLAPKGEMIPKLVEPGCSGVNQVAEDKDKEEPEEIPEYFMQVNSKIGMEVIEIDLEFSKLIKN</sequence>